<feature type="domain" description="VWFA" evidence="3">
    <location>
        <begin position="553"/>
        <end position="731"/>
    </location>
</feature>
<name>A0A8W8KPT1_MAGGI</name>
<keyword evidence="2" id="KW-0472">Membrane</keyword>
<keyword evidence="1" id="KW-1015">Disulfide bond</keyword>
<dbReference type="InterPro" id="IPR002035">
    <property type="entry name" value="VWF_A"/>
</dbReference>
<dbReference type="InterPro" id="IPR022041">
    <property type="entry name" value="Methyltransf_FA"/>
</dbReference>
<dbReference type="Pfam" id="PF00092">
    <property type="entry name" value="VWA"/>
    <property type="match status" value="2"/>
</dbReference>
<dbReference type="EnsemblMetazoa" id="G24417.1">
    <property type="protein sequence ID" value="G24417.1:cds"/>
    <property type="gene ID" value="G24417"/>
</dbReference>
<dbReference type="CDD" id="cd00198">
    <property type="entry name" value="vWFA"/>
    <property type="match status" value="1"/>
</dbReference>
<dbReference type="Gene3D" id="3.40.50.410">
    <property type="entry name" value="von Willebrand factor, type A domain"/>
    <property type="match status" value="2"/>
</dbReference>
<dbReference type="CDD" id="cd22823">
    <property type="entry name" value="Gal_Rha_Lectin"/>
    <property type="match status" value="1"/>
</dbReference>
<dbReference type="SUPFAM" id="SSF57535">
    <property type="entry name" value="Complement control module/SCR domain"/>
    <property type="match status" value="1"/>
</dbReference>
<keyword evidence="5" id="KW-1185">Reference proteome</keyword>
<dbReference type="SMART" id="SM00327">
    <property type="entry name" value="VWA"/>
    <property type="match status" value="2"/>
</dbReference>
<reference evidence="4" key="1">
    <citation type="submission" date="2022-08" db="UniProtKB">
        <authorList>
            <consortium name="EnsemblMetazoa"/>
        </authorList>
    </citation>
    <scope>IDENTIFICATION</scope>
    <source>
        <strain evidence="4">05x7-T-G4-1.051#20</strain>
    </source>
</reference>
<dbReference type="SUPFAM" id="SSF53300">
    <property type="entry name" value="vWA-like"/>
    <property type="match status" value="2"/>
</dbReference>
<protein>
    <recommendedName>
        <fullName evidence="3">VWFA domain-containing protein</fullName>
    </recommendedName>
</protein>
<dbReference type="Pfam" id="PF12248">
    <property type="entry name" value="Methyltransf_FA"/>
    <property type="match status" value="1"/>
</dbReference>
<organism evidence="4 5">
    <name type="scientific">Magallana gigas</name>
    <name type="common">Pacific oyster</name>
    <name type="synonym">Crassostrea gigas</name>
    <dbReference type="NCBI Taxonomy" id="29159"/>
    <lineage>
        <taxon>Eukaryota</taxon>
        <taxon>Metazoa</taxon>
        <taxon>Spiralia</taxon>
        <taxon>Lophotrochozoa</taxon>
        <taxon>Mollusca</taxon>
        <taxon>Bivalvia</taxon>
        <taxon>Autobranchia</taxon>
        <taxon>Pteriomorphia</taxon>
        <taxon>Ostreida</taxon>
        <taxon>Ostreoidea</taxon>
        <taxon>Ostreidae</taxon>
        <taxon>Magallana</taxon>
    </lineage>
</organism>
<accession>A0A8W8KPT1</accession>
<sequence>MANTYIILGGITIYLVILVQLTACYTITEGSNYYRYCSSGYYLRITSARWYCSNDSWTVTNLVNSKCNYNTACTLYATSSWLGGDPCPGVTTYLYWADGCYSIWGNWGSWSCPGDCTTQTLYRYRACVKPNGGCGSAPAQNIACKRLGCASSSDISRTTPNDQVYYSLTTDCFVATGRTSVAFRVRASNDVHIALGSVDNATSGTHYEIVIGGWTDTQSAIRFAIGGTACVSNSGSRLSEIYFDEFWFTWTGNYVRVGTGSSPGSNTFMSCYHSTPYTVNFIWIKTGWGSTGEWRFPNDVACTHLTNSYVSISTNNPSCNGVSTYACNSGYKQVAGNTQRTCRYGDTMSGYPLVCAVSTCYIDIVFIIEASYYTSSIYSSLMTVIGDLAGSLKISTSAILAGVVTYDNIVDLEIELNDYYSASTLKSSISSLSIASASTSRNLAEALRVGFYDFFTMSKGNRFTAFRHYVLIAKTLPSQTGATYANKIKLNPRNQFFTIGISPAASLITELKAIAGDNSRYFQISSPDDLYPQFNTLLQKIAVCPAVTIEPVTVECELDIAFIVERYNLRYTKRFLAELMDNITISSTGIKVGMVLFDSGASTVFRLNTYTSSESVRSAIESISETNHTNRLVDKGLIEARDNVFTAARGDRKDASNYYVIILGRFESYPEAVAKDIRSMRGNHVFAIHIDDQYQTEYQNAFNTCGNTTSYINVNSYENLITIKNDVLKIITSCEITPNLLKPTMIEMPRVRILNEFSDTPNRQFPVETAVHITCRGEVGGDPSKTIRWCALRIGESSFTGLPQTTIHSEATPLGCQYIRSSTITFTLTKEDTFTQFLCESGDTGLCGTGTAIQYVNLTIETVMKNHLCPNATDAEIHVYSIAKYWFRFASDWEGGRKKRTEKKSFSPAQNETRGVSQRMPLKIKFFIT</sequence>
<dbReference type="AlphaFoldDB" id="A0A8W8KPT1"/>
<evidence type="ECO:0000256" key="1">
    <source>
        <dbReference type="ARBA" id="ARBA00023157"/>
    </source>
</evidence>
<feature type="domain" description="VWFA" evidence="3">
    <location>
        <begin position="363"/>
        <end position="541"/>
    </location>
</feature>
<evidence type="ECO:0000313" key="4">
    <source>
        <dbReference type="EnsemblMetazoa" id="G24417.1:cds"/>
    </source>
</evidence>
<dbReference type="PROSITE" id="PS50234">
    <property type="entry name" value="VWFA"/>
    <property type="match status" value="2"/>
</dbReference>
<evidence type="ECO:0000259" key="3">
    <source>
        <dbReference type="PROSITE" id="PS50234"/>
    </source>
</evidence>
<proteinExistence type="predicted"/>
<dbReference type="Gene3D" id="2.60.120.740">
    <property type="match status" value="1"/>
</dbReference>
<dbReference type="Proteomes" id="UP000005408">
    <property type="component" value="Unassembled WGS sequence"/>
</dbReference>
<dbReference type="InterPro" id="IPR036465">
    <property type="entry name" value="vWFA_dom_sf"/>
</dbReference>
<dbReference type="InterPro" id="IPR035976">
    <property type="entry name" value="Sushi/SCR/CCP_sf"/>
</dbReference>
<dbReference type="InterPro" id="IPR050525">
    <property type="entry name" value="ECM_Assembly_Org"/>
</dbReference>
<evidence type="ECO:0000256" key="2">
    <source>
        <dbReference type="SAM" id="Phobius"/>
    </source>
</evidence>
<keyword evidence="2" id="KW-0812">Transmembrane</keyword>
<evidence type="ECO:0000313" key="5">
    <source>
        <dbReference type="Proteomes" id="UP000005408"/>
    </source>
</evidence>
<keyword evidence="2" id="KW-1133">Transmembrane helix</keyword>
<feature type="transmembrane region" description="Helical" evidence="2">
    <location>
        <begin position="6"/>
        <end position="28"/>
    </location>
</feature>
<dbReference type="PANTHER" id="PTHR24020">
    <property type="entry name" value="COLLAGEN ALPHA"/>
    <property type="match status" value="1"/>
</dbReference>
<dbReference type="InterPro" id="IPR043159">
    <property type="entry name" value="Lectin_gal-bd_sf"/>
</dbReference>